<dbReference type="RefSeq" id="WP_138152889.1">
    <property type="nucleotide sequence ID" value="NZ_CBDDKQ010000004.1"/>
</dbReference>
<evidence type="ECO:0000313" key="3">
    <source>
        <dbReference type="Proteomes" id="UP000308901"/>
    </source>
</evidence>
<keyword evidence="3" id="KW-1185">Reference proteome</keyword>
<sequence length="239" mass="28405">MNKVGLKEKSIIFSIFLFVIYLSYTQINKQKPKIEIKKEEPKKIVVKSSDKKEKFKKIFVPVITKVYNQRYEEYLKIKNLIEINSEDEKLIELKNKYNLDSNEELLIVLKPHPISIALAQAAIESAWGTSRFFKEANNIFGVWSFNKNEPRIAANVKREEETIYLKKFDSIEAAVSQYFNMLSTKKIYFEFKKENYFNTDIFQIVKKLDRYSEEGEEYIEKIISVIKYNNFHKYDKILG</sequence>
<organism evidence="2 3">
    <name type="scientific">Arcobacter arenosus</name>
    <dbReference type="NCBI Taxonomy" id="2576037"/>
    <lineage>
        <taxon>Bacteria</taxon>
        <taxon>Pseudomonadati</taxon>
        <taxon>Campylobacterota</taxon>
        <taxon>Epsilonproteobacteria</taxon>
        <taxon>Campylobacterales</taxon>
        <taxon>Arcobacteraceae</taxon>
        <taxon>Arcobacter</taxon>
    </lineage>
</organism>
<dbReference type="EMBL" id="VANU01000004">
    <property type="protein sequence ID" value="TLP37709.1"/>
    <property type="molecule type" value="Genomic_DNA"/>
</dbReference>
<dbReference type="PANTHER" id="PTHR40572:SF1">
    <property type="entry name" value="PROTEIN BAX"/>
    <property type="match status" value="1"/>
</dbReference>
<feature type="domain" description="Mannosyl-glycoprotein endo-beta-N-acetylglucosamidase-like" evidence="1">
    <location>
        <begin position="113"/>
        <end position="230"/>
    </location>
</feature>
<evidence type="ECO:0000259" key="1">
    <source>
        <dbReference type="Pfam" id="PF01832"/>
    </source>
</evidence>
<accession>A0A5R8XZQ2</accession>
<protein>
    <recommendedName>
        <fullName evidence="1">Mannosyl-glycoprotein endo-beta-N-acetylglucosamidase-like domain-containing protein</fullName>
    </recommendedName>
</protein>
<dbReference type="GO" id="GO:0004040">
    <property type="term" value="F:amidase activity"/>
    <property type="evidence" value="ECO:0007669"/>
    <property type="project" value="InterPro"/>
</dbReference>
<dbReference type="Pfam" id="PF01832">
    <property type="entry name" value="Glucosaminidase"/>
    <property type="match status" value="1"/>
</dbReference>
<name>A0A5R8XZQ2_9BACT</name>
<dbReference type="AlphaFoldDB" id="A0A5R8XZQ2"/>
<gene>
    <name evidence="2" type="ORF">FDK22_10350</name>
</gene>
<dbReference type="Gene3D" id="1.10.530.10">
    <property type="match status" value="1"/>
</dbReference>
<dbReference type="OrthoDB" id="9788155at2"/>
<reference evidence="2 3" key="1">
    <citation type="submission" date="2019-05" db="EMBL/GenBank/DDBJ databases">
        <title>Arcobacter sp. nov., isolated from sea sediment.</title>
        <authorList>
            <person name="Kim W."/>
        </authorList>
    </citation>
    <scope>NUCLEOTIDE SEQUENCE [LARGE SCALE GENOMIC DNA]</scope>
    <source>
        <strain evidence="2 3">CAU 1517</strain>
    </source>
</reference>
<dbReference type="Proteomes" id="UP000308901">
    <property type="component" value="Unassembled WGS sequence"/>
</dbReference>
<evidence type="ECO:0000313" key="2">
    <source>
        <dbReference type="EMBL" id="TLP37709.1"/>
    </source>
</evidence>
<dbReference type="InterPro" id="IPR053195">
    <property type="entry name" value="Bax-like"/>
</dbReference>
<dbReference type="PANTHER" id="PTHR40572">
    <property type="entry name" value="PROTEIN BAX"/>
    <property type="match status" value="1"/>
</dbReference>
<dbReference type="InterPro" id="IPR002901">
    <property type="entry name" value="MGlyc_endo_b_GlcNAc-like_dom"/>
</dbReference>
<proteinExistence type="predicted"/>
<comment type="caution">
    <text evidence="2">The sequence shown here is derived from an EMBL/GenBank/DDBJ whole genome shotgun (WGS) entry which is preliminary data.</text>
</comment>